<sequence>MSAGKLDAEALKDGASMKWSAHDINSIVLEMDPLPDTTASPSSQAAASLNAAFKEGVLQGIKIGRELASQSAQSHSQQHETIPCSSECTINNGICCLAHQRERLIERQKEQDEAMEEERRWIEEIRLEREEGRWLPMDIRQRTADDEKERETKLQGQLNLIVERLEELGEKEEPHKWEEPSMAVFRMHEGLNWHIQNLEKWQEENKDTSFELYEAYSLPGKSASRDPLTRTVENFEGRIRKLEGSIMSQSEEFNKRCKTLNRKIDKTLERLYDVEEELNEGRDGNEKRDNQYNSDMLSLKDQVRIVFERLNKLESVSAPEAERTLLQGEADIPFVKANQISTDYSKLCKVVDDEASDHHSLNGMEASGEERDELSNQDSKGEELKLQNQLESVIHRVQALEASATSSEASAPIQQSAIRWSETLTQEANYIRECSERYTQLTTLQEQLKSEISGTDALECILLYIGWKFRNLGEAHM</sequence>
<evidence type="ECO:0000256" key="2">
    <source>
        <dbReference type="SAM" id="MobiDB-lite"/>
    </source>
</evidence>
<accession>A0A3N4HXJ4</accession>
<organism evidence="3 4">
    <name type="scientific">Ascobolus immersus RN42</name>
    <dbReference type="NCBI Taxonomy" id="1160509"/>
    <lineage>
        <taxon>Eukaryota</taxon>
        <taxon>Fungi</taxon>
        <taxon>Dikarya</taxon>
        <taxon>Ascomycota</taxon>
        <taxon>Pezizomycotina</taxon>
        <taxon>Pezizomycetes</taxon>
        <taxon>Pezizales</taxon>
        <taxon>Ascobolaceae</taxon>
        <taxon>Ascobolus</taxon>
    </lineage>
</organism>
<evidence type="ECO:0000313" key="3">
    <source>
        <dbReference type="EMBL" id="RPA78545.1"/>
    </source>
</evidence>
<keyword evidence="4" id="KW-1185">Reference proteome</keyword>
<reference evidence="3 4" key="1">
    <citation type="journal article" date="2018" name="Nat. Ecol. Evol.">
        <title>Pezizomycetes genomes reveal the molecular basis of ectomycorrhizal truffle lifestyle.</title>
        <authorList>
            <person name="Murat C."/>
            <person name="Payen T."/>
            <person name="Noel B."/>
            <person name="Kuo A."/>
            <person name="Morin E."/>
            <person name="Chen J."/>
            <person name="Kohler A."/>
            <person name="Krizsan K."/>
            <person name="Balestrini R."/>
            <person name="Da Silva C."/>
            <person name="Montanini B."/>
            <person name="Hainaut M."/>
            <person name="Levati E."/>
            <person name="Barry K.W."/>
            <person name="Belfiori B."/>
            <person name="Cichocki N."/>
            <person name="Clum A."/>
            <person name="Dockter R.B."/>
            <person name="Fauchery L."/>
            <person name="Guy J."/>
            <person name="Iotti M."/>
            <person name="Le Tacon F."/>
            <person name="Lindquist E.A."/>
            <person name="Lipzen A."/>
            <person name="Malagnac F."/>
            <person name="Mello A."/>
            <person name="Molinier V."/>
            <person name="Miyauchi S."/>
            <person name="Poulain J."/>
            <person name="Riccioni C."/>
            <person name="Rubini A."/>
            <person name="Sitrit Y."/>
            <person name="Splivallo R."/>
            <person name="Traeger S."/>
            <person name="Wang M."/>
            <person name="Zifcakova L."/>
            <person name="Wipf D."/>
            <person name="Zambonelli A."/>
            <person name="Paolocci F."/>
            <person name="Nowrousian M."/>
            <person name="Ottonello S."/>
            <person name="Baldrian P."/>
            <person name="Spatafora J.W."/>
            <person name="Henrissat B."/>
            <person name="Nagy L.G."/>
            <person name="Aury J.M."/>
            <person name="Wincker P."/>
            <person name="Grigoriev I.V."/>
            <person name="Bonfante P."/>
            <person name="Martin F.M."/>
        </authorList>
    </citation>
    <scope>NUCLEOTIDE SEQUENCE [LARGE SCALE GENOMIC DNA]</scope>
    <source>
        <strain evidence="3 4">RN42</strain>
    </source>
</reference>
<protein>
    <submittedName>
        <fullName evidence="3">Uncharacterized protein</fullName>
    </submittedName>
</protein>
<dbReference type="Proteomes" id="UP000275078">
    <property type="component" value="Unassembled WGS sequence"/>
</dbReference>
<name>A0A3N4HXJ4_ASCIM</name>
<gene>
    <name evidence="3" type="ORF">BJ508DRAFT_309180</name>
</gene>
<dbReference type="AlphaFoldDB" id="A0A3N4HXJ4"/>
<feature type="region of interest" description="Disordered" evidence="2">
    <location>
        <begin position="358"/>
        <end position="382"/>
    </location>
</feature>
<keyword evidence="1" id="KW-0175">Coiled coil</keyword>
<feature type="coiled-coil region" evidence="1">
    <location>
        <begin position="232"/>
        <end position="277"/>
    </location>
</feature>
<evidence type="ECO:0000313" key="4">
    <source>
        <dbReference type="Proteomes" id="UP000275078"/>
    </source>
</evidence>
<evidence type="ECO:0000256" key="1">
    <source>
        <dbReference type="SAM" id="Coils"/>
    </source>
</evidence>
<proteinExistence type="predicted"/>
<dbReference type="EMBL" id="ML119710">
    <property type="protein sequence ID" value="RPA78545.1"/>
    <property type="molecule type" value="Genomic_DNA"/>
</dbReference>